<proteinExistence type="inferred from homology"/>
<accession>A0A0G4QAN3</accession>
<dbReference type="EMBL" id="JAEKCB010000001">
    <property type="protein sequence ID" value="MBJ2116712.1"/>
    <property type="molecule type" value="Genomic_DNA"/>
</dbReference>
<dbReference type="PANTHER" id="PTHR30346:SF0">
    <property type="entry name" value="HCA OPERON TRANSCRIPTIONAL ACTIVATOR HCAR"/>
    <property type="match status" value="1"/>
</dbReference>
<dbReference type="GO" id="GO:0003700">
    <property type="term" value="F:DNA-binding transcription factor activity"/>
    <property type="evidence" value="ECO:0007669"/>
    <property type="project" value="InterPro"/>
</dbReference>
<dbReference type="Gene3D" id="1.10.10.10">
    <property type="entry name" value="Winged helix-like DNA-binding domain superfamily/Winged helix DNA-binding domain"/>
    <property type="match status" value="1"/>
</dbReference>
<keyword evidence="4" id="KW-0804">Transcription</keyword>
<keyword evidence="9" id="KW-1185">Reference proteome</keyword>
<protein>
    <submittedName>
        <fullName evidence="7">LysR family transcriptional regulator</fullName>
    </submittedName>
    <submittedName>
        <fullName evidence="6">Putative DNA-binding transcriptional regulator</fullName>
    </submittedName>
</protein>
<dbReference type="Pfam" id="PF00126">
    <property type="entry name" value="HTH_1"/>
    <property type="match status" value="1"/>
</dbReference>
<accession>A0A379EM97</accession>
<evidence type="ECO:0000313" key="8">
    <source>
        <dbReference type="Proteomes" id="UP000183920"/>
    </source>
</evidence>
<reference evidence="7 9" key="3">
    <citation type="submission" date="2020-12" db="EMBL/GenBank/DDBJ databases">
        <title>Enhanced detection system for hospital associated transmission using whole genome sequencing surveillance.</title>
        <authorList>
            <person name="Harrison L.H."/>
            <person name="Van Tyne D."/>
            <person name="Marsh J.W."/>
            <person name="Griffith M.P."/>
            <person name="Snyder D.J."/>
            <person name="Cooper V.S."/>
            <person name="Mustapha M."/>
        </authorList>
    </citation>
    <scope>NUCLEOTIDE SEQUENCE [LARGE SCALE GENOMIC DNA]</scope>
    <source>
        <strain evidence="7 9">PR00195</strain>
    </source>
</reference>
<evidence type="ECO:0000313" key="9">
    <source>
        <dbReference type="Proteomes" id="UP000619976"/>
    </source>
</evidence>
<evidence type="ECO:0000313" key="7">
    <source>
        <dbReference type="EMBL" id="MBJ2116712.1"/>
    </source>
</evidence>
<dbReference type="AlphaFoldDB" id="A0A0G4QAN3"/>
<dbReference type="Proteomes" id="UP000619976">
    <property type="component" value="Unassembled WGS sequence"/>
</dbReference>
<keyword evidence="2" id="KW-0805">Transcription regulation</keyword>
<evidence type="ECO:0000313" key="6">
    <source>
        <dbReference type="EMBL" id="CRL62958.1"/>
    </source>
</evidence>
<sequence length="287" mass="33456">MFFSRKLEAFMAVVENGSLSKAARVMNRTTPPVAKSIKDFEAVLGKRLFKREKFGMSLTQEGLELYNDLKSLYLQEKEITKKHISGIINNSIHVYYDWGKSQYLTQLYQAANKNYSHINIMRFSRESFEEIPDYDGNTLILSSDKIISEKFSLLHKIENKHLGICCQKTLVNSVNNNLDRLLSENIWLCDPALYKTTKIKKLESEMGDRGKTVCVRIMDDLNCCLRFIQTHNSLLLTDENPLKDEYEADLCFIPLIQPKIRYNCYIYKSKYHSSVLNRFLDLINKME</sequence>
<evidence type="ECO:0000256" key="1">
    <source>
        <dbReference type="ARBA" id="ARBA00009437"/>
    </source>
</evidence>
<keyword evidence="3 6" id="KW-0238">DNA-binding</keyword>
<evidence type="ECO:0000259" key="5">
    <source>
        <dbReference type="PROSITE" id="PS50931"/>
    </source>
</evidence>
<dbReference type="EMBL" id="CVRY01000004">
    <property type="protein sequence ID" value="CRL62958.1"/>
    <property type="molecule type" value="Genomic_DNA"/>
</dbReference>
<evidence type="ECO:0000256" key="4">
    <source>
        <dbReference type="ARBA" id="ARBA00023163"/>
    </source>
</evidence>
<name>A0A0G4QAN3_9GAMM</name>
<gene>
    <name evidence="6" type="ORF">BN1804_02237</name>
    <name evidence="7" type="ORF">JFQ69_03350</name>
</gene>
<dbReference type="PANTHER" id="PTHR30346">
    <property type="entry name" value="TRANSCRIPTIONAL DUAL REGULATOR HCAR-RELATED"/>
    <property type="match status" value="1"/>
</dbReference>
<dbReference type="Proteomes" id="UP000183920">
    <property type="component" value="Unassembled WGS sequence"/>
</dbReference>
<comment type="similarity">
    <text evidence="1">Belongs to the LysR transcriptional regulatory family.</text>
</comment>
<dbReference type="GO" id="GO:0032993">
    <property type="term" value="C:protein-DNA complex"/>
    <property type="evidence" value="ECO:0007669"/>
    <property type="project" value="TreeGrafter"/>
</dbReference>
<organism evidence="6 8">
    <name type="scientific">Proteus penneri</name>
    <dbReference type="NCBI Taxonomy" id="102862"/>
    <lineage>
        <taxon>Bacteria</taxon>
        <taxon>Pseudomonadati</taxon>
        <taxon>Pseudomonadota</taxon>
        <taxon>Gammaproteobacteria</taxon>
        <taxon>Enterobacterales</taxon>
        <taxon>Morganellaceae</taxon>
        <taxon>Proteus</taxon>
    </lineage>
</organism>
<dbReference type="SUPFAM" id="SSF46785">
    <property type="entry name" value="Winged helix' DNA-binding domain"/>
    <property type="match status" value="1"/>
</dbReference>
<dbReference type="InterPro" id="IPR036388">
    <property type="entry name" value="WH-like_DNA-bd_sf"/>
</dbReference>
<dbReference type="InterPro" id="IPR036390">
    <property type="entry name" value="WH_DNA-bd_sf"/>
</dbReference>
<evidence type="ECO:0000256" key="2">
    <source>
        <dbReference type="ARBA" id="ARBA00023015"/>
    </source>
</evidence>
<feature type="domain" description="HTH lysR-type" evidence="5">
    <location>
        <begin position="5"/>
        <end position="59"/>
    </location>
</feature>
<dbReference type="InterPro" id="IPR000847">
    <property type="entry name" value="LysR_HTH_N"/>
</dbReference>
<reference evidence="8" key="1">
    <citation type="submission" date="2015-06" db="EMBL/GenBank/DDBJ databases">
        <authorList>
            <person name="Urmite Genomes"/>
        </authorList>
    </citation>
    <scope>NUCLEOTIDE SEQUENCE [LARGE SCALE GENOMIC DNA]</scope>
    <source>
        <strain evidence="8">CSUR P1867</strain>
    </source>
</reference>
<reference evidence="6" key="2">
    <citation type="submission" date="2015-06" db="EMBL/GenBank/DDBJ databases">
        <authorList>
            <person name="Urmite Genomes Urmite Genomes"/>
        </authorList>
    </citation>
    <scope>NUCLEOTIDE SEQUENCE [LARGE SCALE GENOMIC DNA]</scope>
    <source>
        <strain evidence="6">CSUR P1867</strain>
    </source>
</reference>
<dbReference type="RefSeq" id="WP_072064099.1">
    <property type="nucleotide sequence ID" value="NZ_CAXOKJ010000001.1"/>
</dbReference>
<dbReference type="GeneID" id="76523132"/>
<evidence type="ECO:0000256" key="3">
    <source>
        <dbReference type="ARBA" id="ARBA00023125"/>
    </source>
</evidence>
<dbReference type="GO" id="GO:0003677">
    <property type="term" value="F:DNA binding"/>
    <property type="evidence" value="ECO:0007669"/>
    <property type="project" value="UniProtKB-KW"/>
</dbReference>
<dbReference type="PROSITE" id="PS50931">
    <property type="entry name" value="HTH_LYSR"/>
    <property type="match status" value="1"/>
</dbReference>